<keyword evidence="2" id="KW-1185">Reference proteome</keyword>
<reference evidence="1 2" key="1">
    <citation type="submission" date="2024-05" db="EMBL/GenBank/DDBJ databases">
        <title>Genome sequencing and assembly of Indian major carp, Cirrhinus mrigala (Hamilton, 1822).</title>
        <authorList>
            <person name="Mohindra V."/>
            <person name="Chowdhury L.M."/>
            <person name="Lal K."/>
            <person name="Jena J.K."/>
        </authorList>
    </citation>
    <scope>NUCLEOTIDE SEQUENCE [LARGE SCALE GENOMIC DNA]</scope>
    <source>
        <strain evidence="1">CM1030</strain>
        <tissue evidence="1">Blood</tissue>
    </source>
</reference>
<feature type="non-terminal residue" evidence="1">
    <location>
        <position position="1"/>
    </location>
</feature>
<comment type="caution">
    <text evidence="1">The sequence shown here is derived from an EMBL/GenBank/DDBJ whole genome shotgun (WGS) entry which is preliminary data.</text>
</comment>
<accession>A0ABD0PVM5</accession>
<gene>
    <name evidence="1" type="ORF">M9458_029001</name>
</gene>
<dbReference type="AlphaFoldDB" id="A0ABD0PVM5"/>
<evidence type="ECO:0000313" key="1">
    <source>
        <dbReference type="EMBL" id="KAL0176671.1"/>
    </source>
</evidence>
<name>A0ABD0PVM5_CIRMR</name>
<dbReference type="Proteomes" id="UP001529510">
    <property type="component" value="Unassembled WGS sequence"/>
</dbReference>
<dbReference type="EMBL" id="JAMKFB020000014">
    <property type="protein sequence ID" value="KAL0176671.1"/>
    <property type="molecule type" value="Genomic_DNA"/>
</dbReference>
<sequence length="91" mass="9665">ISYMNGDLPVNHIVLMGQSDSSAVVQSVSSVMYMLPAAHGSVPPAPLPNYSPVPNLPPPAYDQVSYAPPSNYGPVPSEPPPAYEVIRSIFE</sequence>
<organism evidence="1 2">
    <name type="scientific">Cirrhinus mrigala</name>
    <name type="common">Mrigala</name>
    <dbReference type="NCBI Taxonomy" id="683832"/>
    <lineage>
        <taxon>Eukaryota</taxon>
        <taxon>Metazoa</taxon>
        <taxon>Chordata</taxon>
        <taxon>Craniata</taxon>
        <taxon>Vertebrata</taxon>
        <taxon>Euteleostomi</taxon>
        <taxon>Actinopterygii</taxon>
        <taxon>Neopterygii</taxon>
        <taxon>Teleostei</taxon>
        <taxon>Ostariophysi</taxon>
        <taxon>Cypriniformes</taxon>
        <taxon>Cyprinidae</taxon>
        <taxon>Labeoninae</taxon>
        <taxon>Labeonini</taxon>
        <taxon>Cirrhinus</taxon>
    </lineage>
</organism>
<evidence type="ECO:0000313" key="2">
    <source>
        <dbReference type="Proteomes" id="UP001529510"/>
    </source>
</evidence>
<protein>
    <submittedName>
        <fullName evidence="1">Uncharacterized protein</fullName>
    </submittedName>
</protein>
<proteinExistence type="predicted"/>